<dbReference type="Proteomes" id="UP000824261">
    <property type="component" value="Unassembled WGS sequence"/>
</dbReference>
<dbReference type="InterPro" id="IPR023052">
    <property type="entry name" value="Cell_div_SepF"/>
</dbReference>
<reference evidence="6" key="1">
    <citation type="submission" date="2020-10" db="EMBL/GenBank/DDBJ databases">
        <authorList>
            <person name="Gilroy R."/>
        </authorList>
    </citation>
    <scope>NUCLEOTIDE SEQUENCE</scope>
    <source>
        <strain evidence="6">ChiGjej1B1-2707</strain>
    </source>
</reference>
<feature type="compositionally biased region" description="Polar residues" evidence="5">
    <location>
        <begin position="61"/>
        <end position="76"/>
    </location>
</feature>
<evidence type="ECO:0000313" key="7">
    <source>
        <dbReference type="Proteomes" id="UP000824261"/>
    </source>
</evidence>
<dbReference type="PANTHER" id="PTHR35798">
    <property type="entry name" value="CELL DIVISION PROTEIN SEPF"/>
    <property type="match status" value="1"/>
</dbReference>
<feature type="compositionally biased region" description="Acidic residues" evidence="5">
    <location>
        <begin position="32"/>
        <end position="48"/>
    </location>
</feature>
<sequence>MARFSFSHGSDVLSGIKSKLGFSDGGSRRDYDDYDDYDDAPYEDEYADDPYRGDYAYDNSAPVSSRPSGSARSTFEPTRPRLVSFEDVRSSTQAPDPLSHDPLAARHVVTTSDERPRTTTSDAIRSGTFASGMRAARSAGYNSLFESTAAAASEKSADAGASLSSSASSLVGMPSDPTIPVFQPKRSVTVLKPTAYDEVEQIAKSLKAGDAVVLQLMNTQNALSKRILDFSFGVSSALDAKVDCIADKVFVITRGKELTDEERTKLRNQGVY</sequence>
<evidence type="ECO:0000256" key="4">
    <source>
        <dbReference type="ARBA" id="ARBA00044936"/>
    </source>
</evidence>
<dbReference type="Gene3D" id="3.30.110.150">
    <property type="entry name" value="SepF-like protein"/>
    <property type="match status" value="1"/>
</dbReference>
<evidence type="ECO:0000256" key="3">
    <source>
        <dbReference type="ARBA" id="ARBA00023306"/>
    </source>
</evidence>
<protein>
    <submittedName>
        <fullName evidence="6">Cell division protein SepF</fullName>
    </submittedName>
</protein>
<feature type="region of interest" description="Disordered" evidence="5">
    <location>
        <begin position="1"/>
        <end position="126"/>
    </location>
</feature>
<evidence type="ECO:0000256" key="1">
    <source>
        <dbReference type="ARBA" id="ARBA00022618"/>
    </source>
</evidence>
<keyword evidence="3" id="KW-0131">Cell cycle</keyword>
<name>A0A9D0ZZS6_9ACTN</name>
<comment type="function">
    <text evidence="4">Cell division protein that is part of the divisome complex and is recruited early to the Z-ring. Probably stimulates Z-ring formation, perhaps through the cross-linking of FtsZ protofilaments. Its function overlaps with FtsA.</text>
</comment>
<accession>A0A9D0ZZS6</accession>
<dbReference type="InterPro" id="IPR038594">
    <property type="entry name" value="SepF-like_sf"/>
</dbReference>
<proteinExistence type="predicted"/>
<dbReference type="InterPro" id="IPR007561">
    <property type="entry name" value="Cell_div_SepF/SepF-rel"/>
</dbReference>
<dbReference type="GO" id="GO:0000917">
    <property type="term" value="P:division septum assembly"/>
    <property type="evidence" value="ECO:0007669"/>
    <property type="project" value="UniProtKB-KW"/>
</dbReference>
<keyword evidence="2" id="KW-0717">Septation</keyword>
<dbReference type="Pfam" id="PF04472">
    <property type="entry name" value="SepF"/>
    <property type="match status" value="1"/>
</dbReference>
<dbReference type="PANTHER" id="PTHR35798:SF1">
    <property type="entry name" value="CELL DIVISION PROTEIN SEPF"/>
    <property type="match status" value="1"/>
</dbReference>
<gene>
    <name evidence="6" type="ORF">IAA69_02815</name>
</gene>
<evidence type="ECO:0000313" key="6">
    <source>
        <dbReference type="EMBL" id="HIR01180.1"/>
    </source>
</evidence>
<dbReference type="EMBL" id="DVGB01000034">
    <property type="protein sequence ID" value="HIR01180.1"/>
    <property type="molecule type" value="Genomic_DNA"/>
</dbReference>
<evidence type="ECO:0000256" key="5">
    <source>
        <dbReference type="SAM" id="MobiDB-lite"/>
    </source>
</evidence>
<keyword evidence="1 6" id="KW-0132">Cell division</keyword>
<reference evidence="6" key="2">
    <citation type="journal article" date="2021" name="PeerJ">
        <title>Extensive microbial diversity within the chicken gut microbiome revealed by metagenomics and culture.</title>
        <authorList>
            <person name="Gilroy R."/>
            <person name="Ravi A."/>
            <person name="Getino M."/>
            <person name="Pursley I."/>
            <person name="Horton D.L."/>
            <person name="Alikhan N.F."/>
            <person name="Baker D."/>
            <person name="Gharbi K."/>
            <person name="Hall N."/>
            <person name="Watson M."/>
            <person name="Adriaenssens E.M."/>
            <person name="Foster-Nyarko E."/>
            <person name="Jarju S."/>
            <person name="Secka A."/>
            <person name="Antonio M."/>
            <person name="Oren A."/>
            <person name="Chaudhuri R.R."/>
            <person name="La Ragione R."/>
            <person name="Hildebrand F."/>
            <person name="Pallen M.J."/>
        </authorList>
    </citation>
    <scope>NUCLEOTIDE SEQUENCE</scope>
    <source>
        <strain evidence="6">ChiGjej1B1-2707</strain>
    </source>
</reference>
<organism evidence="6 7">
    <name type="scientific">Candidatus Aveggerthella stercoripullorum</name>
    <dbReference type="NCBI Taxonomy" id="2840688"/>
    <lineage>
        <taxon>Bacteria</taxon>
        <taxon>Bacillati</taxon>
        <taxon>Actinomycetota</taxon>
        <taxon>Coriobacteriia</taxon>
        <taxon>Eggerthellales</taxon>
        <taxon>Eggerthellaceae</taxon>
        <taxon>Eggerthellaceae incertae sedis</taxon>
        <taxon>Candidatus Aveggerthella</taxon>
    </lineage>
</organism>
<comment type="caution">
    <text evidence="6">The sequence shown here is derived from an EMBL/GenBank/DDBJ whole genome shotgun (WGS) entry which is preliminary data.</text>
</comment>
<evidence type="ECO:0000256" key="2">
    <source>
        <dbReference type="ARBA" id="ARBA00023210"/>
    </source>
</evidence>
<dbReference type="AlphaFoldDB" id="A0A9D0ZZS6"/>